<dbReference type="EMBL" id="JABANO010003974">
    <property type="protein sequence ID" value="KAF4755965.1"/>
    <property type="molecule type" value="Genomic_DNA"/>
</dbReference>
<reference evidence="3 4" key="1">
    <citation type="submission" date="2020-04" db="EMBL/GenBank/DDBJ databases">
        <title>Perkinsus olseni comparative genomics.</title>
        <authorList>
            <person name="Bogema D.R."/>
        </authorList>
    </citation>
    <scope>NUCLEOTIDE SEQUENCE [LARGE SCALE GENOMIC DNA]</scope>
    <source>
        <strain evidence="3 4">ATCC PRA-207</strain>
    </source>
</reference>
<gene>
    <name evidence="3" type="ORF">FOZ63_012167</name>
</gene>
<name>A0A7J6UFJ5_PEROL</name>
<evidence type="ECO:0000256" key="1">
    <source>
        <dbReference type="SAM" id="MobiDB-lite"/>
    </source>
</evidence>
<keyword evidence="2" id="KW-1133">Transmembrane helix</keyword>
<dbReference type="AlphaFoldDB" id="A0A7J6UFJ5"/>
<accession>A0A7J6UFJ5</accession>
<sequence length="441" mass="48312">MARCHSASGFPSLGMDYAEQATRDGLGSEPWCTDHETGHLTLRVQLRDTHGLASQPPSAGSTRAPFSGRTLQVAEDLSKSSLESVCEARDGTAYTADLAAECNGALAHSTAVNGKRRDVPLDRDFGGVFEGAAQRMAASFRQRQDHQVEHCDSIFDDDSSVVHPRTGCLPLDNCAASVPPLTSRRRNVAMEENQLHDYPPTMFANPSITDVEEGRVSIAPRDASSLKDGASCDGERRDSPYPRLQSQATGVSAILVPTETPCSEDSQRVRYTMRHFHRILWMLVIATFIATLVHIILEAVNDSEPDVAKLRVIPISFPPFFESVASVFVRADTLYVLSTYRLLQIEWDGTTSELMVKKVDQLQNETATLFVTNDQLHLVQTGNRLIHPFPNSSILSEAPISGTTSLALIGDRAFLASDASSQVRVYEFSPDQGAMRFGQLM</sequence>
<protein>
    <submittedName>
        <fullName evidence="3">Uncharacterized protein</fullName>
    </submittedName>
</protein>
<evidence type="ECO:0000256" key="2">
    <source>
        <dbReference type="SAM" id="Phobius"/>
    </source>
</evidence>
<evidence type="ECO:0000313" key="4">
    <source>
        <dbReference type="Proteomes" id="UP000553632"/>
    </source>
</evidence>
<keyword evidence="4" id="KW-1185">Reference proteome</keyword>
<keyword evidence="2" id="KW-0472">Membrane</keyword>
<proteinExistence type="predicted"/>
<keyword evidence="2" id="KW-0812">Transmembrane</keyword>
<evidence type="ECO:0000313" key="3">
    <source>
        <dbReference type="EMBL" id="KAF4755965.1"/>
    </source>
</evidence>
<organism evidence="3 4">
    <name type="scientific">Perkinsus olseni</name>
    <name type="common">Perkinsus atlanticus</name>
    <dbReference type="NCBI Taxonomy" id="32597"/>
    <lineage>
        <taxon>Eukaryota</taxon>
        <taxon>Sar</taxon>
        <taxon>Alveolata</taxon>
        <taxon>Perkinsozoa</taxon>
        <taxon>Perkinsea</taxon>
        <taxon>Perkinsida</taxon>
        <taxon>Perkinsidae</taxon>
        <taxon>Perkinsus</taxon>
    </lineage>
</organism>
<dbReference type="Proteomes" id="UP000553632">
    <property type="component" value="Unassembled WGS sequence"/>
</dbReference>
<comment type="caution">
    <text evidence="3">The sequence shown here is derived from an EMBL/GenBank/DDBJ whole genome shotgun (WGS) entry which is preliminary data.</text>
</comment>
<feature type="region of interest" description="Disordered" evidence="1">
    <location>
        <begin position="222"/>
        <end position="243"/>
    </location>
</feature>
<feature type="transmembrane region" description="Helical" evidence="2">
    <location>
        <begin position="279"/>
        <end position="297"/>
    </location>
</feature>